<protein>
    <submittedName>
        <fullName evidence="1">Stabilization protein</fullName>
    </submittedName>
</protein>
<reference evidence="1" key="1">
    <citation type="journal article" date="2021" name="Proc. Natl. Acad. Sci. U.S.A.">
        <title>A Catalog of Tens of Thousands of Viruses from Human Metagenomes Reveals Hidden Associations with Chronic Diseases.</title>
        <authorList>
            <person name="Tisza M.J."/>
            <person name="Buck C.B."/>
        </authorList>
    </citation>
    <scope>NUCLEOTIDE SEQUENCE</scope>
    <source>
        <strain evidence="1">CtdDI2</strain>
    </source>
</reference>
<evidence type="ECO:0000313" key="1">
    <source>
        <dbReference type="EMBL" id="DAD96819.1"/>
    </source>
</evidence>
<name>A0A8S5NS03_9CAUD</name>
<proteinExistence type="predicted"/>
<dbReference type="SUPFAM" id="SSF49785">
    <property type="entry name" value="Galactose-binding domain-like"/>
    <property type="match status" value="1"/>
</dbReference>
<dbReference type="Gene3D" id="2.60.120.260">
    <property type="entry name" value="Galactose-binding domain-like"/>
    <property type="match status" value="1"/>
</dbReference>
<sequence>MAQQVKIATQLNLGGIDLVTPVDLLQEGKSPFSKNFRLQAQQKDSRRVAVSTRRGHSLHMEPLGESQALGNAATVTQRFKINRDNAFLLQPFTANVDQRITRLDIDIKNPGGATGPILVEILEDAAGLPGNRLSVSSFLNGDIGDEGNWVSCRFINPPKIKTSKKYWIALKPQDDALKYYEIGLVNSTPEARWTSAAWTVNTPITGKMLRYRLFTAPEKKLKGAYRFNLDNRNNRTVAVYDNTLYYADEAVGKWREIMSGLSSEASEYSFANGDGKMFWVNGHDELRYWDGTPPQDRTNIIDNGDFGLPSVRWQGSVTRDTTVYKSAPASLKITGGGQRYTKSDIQLTKGKRYKIKFSSVSAAGTSQVFVSVNTQLRPIAGYQKQMTTTWDNHEFYYWPELDVNSLEFVSTGEDFWIDDVEIIDTGVGRVVDTELPVLREVMFHKDRMWGVVAGLPNTIRFSEAPGNPAWDPTGKIPTKPSEQWYNEWRSTSFFTIPRPFNGSPVVKLCSFQDNLVVFTQDGKYIISGYDEASFNMRQSTGFKGAIARRGVVQDENAIYFVGDAGLFMFNGSSDVRISDAITPLIDGCPRITDIDATKYKDEIRFYLASSGSTVNDTCIIYNKPLKDIEYDTGIYGDRAIYYDDADDRGQLAVFNSYVGMSYYAETQVYHDMGAPIDFEYRFKYDSMGSPMQRKRLKRFYPIFQGVDSTFKVGLAMDKDFADAPKIKEQVLSVNGARWGQFKWGDGTLYGGSKSFKPKRQSYSGYARYWQLRVFRNGVENRVAFVGAQFSYKAKRL</sequence>
<dbReference type="EMBL" id="BK015224">
    <property type="protein sequence ID" value="DAD96819.1"/>
    <property type="molecule type" value="Genomic_DNA"/>
</dbReference>
<accession>A0A8S5NS03</accession>
<organism evidence="1">
    <name type="scientific">Podoviridae sp. ctdDI2</name>
    <dbReference type="NCBI Taxonomy" id="2826567"/>
    <lineage>
        <taxon>Viruses</taxon>
        <taxon>Duplodnaviria</taxon>
        <taxon>Heunggongvirae</taxon>
        <taxon>Uroviricota</taxon>
        <taxon>Caudoviricetes</taxon>
    </lineage>
</organism>
<dbReference type="InterPro" id="IPR008979">
    <property type="entry name" value="Galactose-bd-like_sf"/>
</dbReference>